<dbReference type="InterPro" id="IPR022644">
    <property type="entry name" value="De-COase2_N"/>
</dbReference>
<dbReference type="InterPro" id="IPR002986">
    <property type="entry name" value="DAP_deCOOHase_LysA"/>
</dbReference>
<dbReference type="InterPro" id="IPR022653">
    <property type="entry name" value="De-COase2_pyr-phos_BS"/>
</dbReference>
<evidence type="ECO:0000259" key="10">
    <source>
        <dbReference type="Pfam" id="PF02784"/>
    </source>
</evidence>
<keyword evidence="4 5" id="KW-0456">Lyase</keyword>
<dbReference type="GO" id="GO:0009089">
    <property type="term" value="P:lysine biosynthetic process via diaminopimelate"/>
    <property type="evidence" value="ECO:0007669"/>
    <property type="project" value="UniProtKB-UniRule"/>
</dbReference>
<dbReference type="GO" id="GO:0030170">
    <property type="term" value="F:pyridoxal phosphate binding"/>
    <property type="evidence" value="ECO:0007669"/>
    <property type="project" value="UniProtKB-UniRule"/>
</dbReference>
<evidence type="ECO:0000256" key="1">
    <source>
        <dbReference type="ARBA" id="ARBA00001933"/>
    </source>
</evidence>
<evidence type="ECO:0000256" key="8">
    <source>
        <dbReference type="RuleBase" id="RU003738"/>
    </source>
</evidence>
<feature type="binding site" evidence="5">
    <location>
        <position position="365"/>
    </location>
    <ligand>
        <name>pyridoxal 5'-phosphate</name>
        <dbReference type="ChEBI" id="CHEBI:597326"/>
    </ligand>
</feature>
<keyword evidence="3 5" id="KW-0663">Pyridoxal phosphate</keyword>
<dbReference type="Gene3D" id="2.40.37.10">
    <property type="entry name" value="Lyase, Ornithine Decarboxylase, Chain A, domain 1"/>
    <property type="match status" value="1"/>
</dbReference>
<dbReference type="InterPro" id="IPR000183">
    <property type="entry name" value="Orn/DAP/Arg_de-COase"/>
</dbReference>
<comment type="pathway">
    <text evidence="5 8">Amino-acid biosynthesis; L-lysine biosynthesis via DAP pathway; L-lysine from DL-2,6-diaminopimelate: step 1/1.</text>
</comment>
<evidence type="ECO:0000313" key="12">
    <source>
        <dbReference type="Proteomes" id="UP000236731"/>
    </source>
</evidence>
<proteinExistence type="inferred from homology"/>
<dbReference type="GO" id="GO:0008836">
    <property type="term" value="F:diaminopimelate decarboxylase activity"/>
    <property type="evidence" value="ECO:0007669"/>
    <property type="project" value="UniProtKB-UniRule"/>
</dbReference>
<dbReference type="EC" id="4.1.1.20" evidence="5 6"/>
<evidence type="ECO:0000256" key="2">
    <source>
        <dbReference type="ARBA" id="ARBA00022793"/>
    </source>
</evidence>
<dbReference type="PRINTS" id="PR01179">
    <property type="entry name" value="ODADCRBXLASE"/>
</dbReference>
<gene>
    <name evidence="5" type="primary">lysA</name>
    <name evidence="11" type="ORF">SAMN05421877_106253</name>
</gene>
<evidence type="ECO:0000256" key="5">
    <source>
        <dbReference type="HAMAP-Rule" id="MF_02120"/>
    </source>
</evidence>
<organism evidence="11 12">
    <name type="scientific">Sphingobacterium lactis</name>
    <dbReference type="NCBI Taxonomy" id="797291"/>
    <lineage>
        <taxon>Bacteria</taxon>
        <taxon>Pseudomonadati</taxon>
        <taxon>Bacteroidota</taxon>
        <taxon>Sphingobacteriia</taxon>
        <taxon>Sphingobacteriales</taxon>
        <taxon>Sphingobacteriaceae</taxon>
        <taxon>Sphingobacterium</taxon>
    </lineage>
</organism>
<feature type="binding site" evidence="5">
    <location>
        <begin position="266"/>
        <end position="269"/>
    </location>
    <ligand>
        <name>pyridoxal 5'-phosphate</name>
        <dbReference type="ChEBI" id="CHEBI:597326"/>
    </ligand>
</feature>
<dbReference type="EMBL" id="FNUT01000006">
    <property type="protein sequence ID" value="SEG31362.1"/>
    <property type="molecule type" value="Genomic_DNA"/>
</dbReference>
<dbReference type="PANTHER" id="PTHR43727:SF2">
    <property type="entry name" value="GROUP IV DECARBOXYLASE"/>
    <property type="match status" value="1"/>
</dbReference>
<keyword evidence="12" id="KW-1185">Reference proteome</keyword>
<dbReference type="PROSITE" id="PS00879">
    <property type="entry name" value="ODR_DC_2_2"/>
    <property type="match status" value="1"/>
</dbReference>
<dbReference type="InterPro" id="IPR029066">
    <property type="entry name" value="PLP-binding_barrel"/>
</dbReference>
<keyword evidence="2 5" id="KW-0210">Decarboxylase</keyword>
<dbReference type="Pfam" id="PF02784">
    <property type="entry name" value="Orn_Arg_deC_N"/>
    <property type="match status" value="1"/>
</dbReference>
<dbReference type="OrthoDB" id="9802241at2"/>
<feature type="binding site" evidence="5">
    <location>
        <position position="228"/>
    </location>
    <ligand>
        <name>pyridoxal 5'-phosphate</name>
        <dbReference type="ChEBI" id="CHEBI:597326"/>
    </ligand>
</feature>
<dbReference type="CDD" id="cd06828">
    <property type="entry name" value="PLPDE_III_DapDC"/>
    <property type="match status" value="1"/>
</dbReference>
<dbReference type="NCBIfam" id="TIGR01048">
    <property type="entry name" value="lysA"/>
    <property type="match status" value="1"/>
</dbReference>
<dbReference type="InterPro" id="IPR022657">
    <property type="entry name" value="De-COase2_CS"/>
</dbReference>
<feature type="binding site" evidence="5">
    <location>
        <position position="309"/>
    </location>
    <ligand>
        <name>substrate</name>
    </ligand>
</feature>
<dbReference type="RefSeq" id="WP_103906418.1">
    <property type="nucleotide sequence ID" value="NZ_CP049246.1"/>
</dbReference>
<dbReference type="PROSITE" id="PS00878">
    <property type="entry name" value="ODR_DC_2_1"/>
    <property type="match status" value="1"/>
</dbReference>
<dbReference type="AlphaFoldDB" id="A0A1H5Z503"/>
<dbReference type="SUPFAM" id="SSF50621">
    <property type="entry name" value="Alanine racemase C-terminal domain-like"/>
    <property type="match status" value="1"/>
</dbReference>
<feature type="domain" description="Orn/DAP/Arg decarboxylase 2 C-terminal" evidence="9">
    <location>
        <begin position="18"/>
        <end position="363"/>
    </location>
</feature>
<dbReference type="InterPro" id="IPR009006">
    <property type="entry name" value="Ala_racemase/Decarboxylase_C"/>
</dbReference>
<accession>A0A1H5Z503</accession>
<name>A0A1H5Z503_9SPHI</name>
<feature type="binding site" evidence="5">
    <location>
        <position position="365"/>
    </location>
    <ligand>
        <name>substrate</name>
    </ligand>
</feature>
<keyword evidence="5 8" id="KW-0457">Lysine biosynthesis</keyword>
<dbReference type="PANTHER" id="PTHR43727">
    <property type="entry name" value="DIAMINOPIMELATE DECARBOXYLASE"/>
    <property type="match status" value="1"/>
</dbReference>
<sequence length="387" mass="43041">MNIHQIDLNHLKGLETPFYYYDMDLLATTLNQAKQAADKRGFHVHYALKANCNPRVLEMIQAKGFGADCVSGNEVQQAIDCGFPADQITFAGVGKADKEINLALQHQIFAFNVESIQELLVINELAAKAGVKAQVSLRINPNVDAHTHHYITTGLDENKFGVPNSELEKAAAVLRECANLELLGLHFHVGSQITDINVFKSLCVKVNEWKNWFEERGTAIKVLNVGGGLGVDYHQPDAHPYADFEAYFDVFDKFLERTAQQEVHFELGRALVAQAGSLVSRVLYTKSGVKKHFLILDAGMTELMRPALYQAFHKIEKLGGQADAELMNYDVVGPICESSDCFGKEVPLPPSERGDLIAIRTAGAYGEVMASRYNLRDEMRFVYSDNM</sequence>
<evidence type="ECO:0000256" key="7">
    <source>
        <dbReference type="PIRSR" id="PIRSR600183-50"/>
    </source>
</evidence>
<dbReference type="SUPFAM" id="SSF51419">
    <property type="entry name" value="PLP-binding barrel"/>
    <property type="match status" value="1"/>
</dbReference>
<keyword evidence="5" id="KW-0028">Amino-acid biosynthesis</keyword>
<feature type="domain" description="Orn/DAP/Arg decarboxylase 2 N-terminal" evidence="10">
    <location>
        <begin position="31"/>
        <end position="273"/>
    </location>
</feature>
<dbReference type="InterPro" id="IPR022643">
    <property type="entry name" value="De-COase2_C"/>
</dbReference>
<comment type="function">
    <text evidence="5">Specifically catalyzes the decarboxylation of meso-diaminopimelate (meso-DAP) to L-lysine.</text>
</comment>
<feature type="binding site" evidence="5">
    <location>
        <position position="305"/>
    </location>
    <ligand>
        <name>substrate</name>
    </ligand>
</feature>
<dbReference type="Proteomes" id="UP000236731">
    <property type="component" value="Unassembled WGS sequence"/>
</dbReference>
<feature type="modified residue" description="N6-(pyridoxal phosphate)lysine" evidence="5 7">
    <location>
        <position position="49"/>
    </location>
</feature>
<evidence type="ECO:0000313" key="11">
    <source>
        <dbReference type="EMBL" id="SEG31362.1"/>
    </source>
</evidence>
<feature type="binding site" evidence="5">
    <location>
        <position position="337"/>
    </location>
    <ligand>
        <name>substrate</name>
    </ligand>
</feature>
<dbReference type="UniPathway" id="UPA00034">
    <property type="reaction ID" value="UER00027"/>
</dbReference>
<dbReference type="Pfam" id="PF00278">
    <property type="entry name" value="Orn_DAP_Arg_deC"/>
    <property type="match status" value="1"/>
</dbReference>
<evidence type="ECO:0000256" key="3">
    <source>
        <dbReference type="ARBA" id="ARBA00022898"/>
    </source>
</evidence>
<protein>
    <recommendedName>
        <fullName evidence="5 6">Diaminopimelate decarboxylase</fullName>
        <shortName evidence="5">DAP decarboxylase</shortName>
        <shortName evidence="5">DAPDC</shortName>
        <ecNumber evidence="5 6">4.1.1.20</ecNumber>
    </recommendedName>
</protein>
<evidence type="ECO:0000259" key="9">
    <source>
        <dbReference type="Pfam" id="PF00278"/>
    </source>
</evidence>
<feature type="active site" description="Proton donor" evidence="7">
    <location>
        <position position="336"/>
    </location>
</feature>
<comment type="cofactor">
    <cofactor evidence="1 5 7 8">
        <name>pyridoxal 5'-phosphate</name>
        <dbReference type="ChEBI" id="CHEBI:597326"/>
    </cofactor>
</comment>
<dbReference type="PRINTS" id="PR01181">
    <property type="entry name" value="DAPDCRBXLASE"/>
</dbReference>
<feature type="binding site" evidence="5">
    <location>
        <position position="269"/>
    </location>
    <ligand>
        <name>substrate</name>
    </ligand>
</feature>
<comment type="subunit">
    <text evidence="5">Homodimer.</text>
</comment>
<dbReference type="FunFam" id="3.20.20.10:FF:000003">
    <property type="entry name" value="Diaminopimelate decarboxylase"/>
    <property type="match status" value="1"/>
</dbReference>
<dbReference type="Gene3D" id="3.20.20.10">
    <property type="entry name" value="Alanine racemase"/>
    <property type="match status" value="1"/>
</dbReference>
<reference evidence="12" key="1">
    <citation type="submission" date="2016-10" db="EMBL/GenBank/DDBJ databases">
        <authorList>
            <person name="Varghese N."/>
            <person name="Submissions S."/>
        </authorList>
    </citation>
    <scope>NUCLEOTIDE SEQUENCE [LARGE SCALE GENOMIC DNA]</scope>
    <source>
        <strain evidence="12">DSM 22361</strain>
    </source>
</reference>
<comment type="catalytic activity">
    <reaction evidence="5 8">
        <text>meso-2,6-diaminopimelate + H(+) = L-lysine + CO2</text>
        <dbReference type="Rhea" id="RHEA:15101"/>
        <dbReference type="ChEBI" id="CHEBI:15378"/>
        <dbReference type="ChEBI" id="CHEBI:16526"/>
        <dbReference type="ChEBI" id="CHEBI:32551"/>
        <dbReference type="ChEBI" id="CHEBI:57791"/>
        <dbReference type="EC" id="4.1.1.20"/>
    </reaction>
</comment>
<dbReference type="HAMAP" id="MF_02120">
    <property type="entry name" value="LysA"/>
    <property type="match status" value="1"/>
</dbReference>
<evidence type="ECO:0000256" key="4">
    <source>
        <dbReference type="ARBA" id="ARBA00023239"/>
    </source>
</evidence>
<evidence type="ECO:0000256" key="6">
    <source>
        <dbReference type="NCBIfam" id="TIGR01048"/>
    </source>
</evidence>
<comment type="similarity">
    <text evidence="5">Belongs to the Orn/Lys/Arg decarboxylase class-II family. LysA subfamily.</text>
</comment>